<name>A0A0P7AB77_9HYPO</name>
<proteinExistence type="predicted"/>
<dbReference type="EMBL" id="LKCW01000355">
    <property type="protein sequence ID" value="KPM34331.1"/>
    <property type="molecule type" value="Genomic_DNA"/>
</dbReference>
<dbReference type="InterPro" id="IPR016181">
    <property type="entry name" value="Acyl_CoA_acyltransferase"/>
</dbReference>
<dbReference type="GO" id="GO:0016747">
    <property type="term" value="F:acyltransferase activity, transferring groups other than amino-acyl groups"/>
    <property type="evidence" value="ECO:0007669"/>
    <property type="project" value="InterPro"/>
</dbReference>
<gene>
    <name evidence="2" type="ORF">AK830_g12240</name>
</gene>
<dbReference type="CDD" id="cd04301">
    <property type="entry name" value="NAT_SF"/>
    <property type="match status" value="1"/>
</dbReference>
<evidence type="ECO:0000313" key="2">
    <source>
        <dbReference type="EMBL" id="KPM34331.1"/>
    </source>
</evidence>
<comment type="caution">
    <text evidence="2">The sequence shown here is derived from an EMBL/GenBank/DDBJ whole genome shotgun (WGS) entry which is preliminary data.</text>
</comment>
<dbReference type="Gene3D" id="3.40.630.30">
    <property type="match status" value="1"/>
</dbReference>
<feature type="domain" description="N-acetyltransferase" evidence="1">
    <location>
        <begin position="77"/>
        <end position="223"/>
    </location>
</feature>
<organism evidence="2 3">
    <name type="scientific">Neonectria ditissima</name>
    <dbReference type="NCBI Taxonomy" id="78410"/>
    <lineage>
        <taxon>Eukaryota</taxon>
        <taxon>Fungi</taxon>
        <taxon>Dikarya</taxon>
        <taxon>Ascomycota</taxon>
        <taxon>Pezizomycotina</taxon>
        <taxon>Sordariomycetes</taxon>
        <taxon>Hypocreomycetidae</taxon>
        <taxon>Hypocreales</taxon>
        <taxon>Nectriaceae</taxon>
        <taxon>Neonectria</taxon>
    </lineage>
</organism>
<dbReference type="STRING" id="78410.A0A0P7AB77"/>
<dbReference type="InterPro" id="IPR052523">
    <property type="entry name" value="Trichothecene_AcTrans"/>
</dbReference>
<dbReference type="Pfam" id="PF00583">
    <property type="entry name" value="Acetyltransf_1"/>
    <property type="match status" value="1"/>
</dbReference>
<protein>
    <recommendedName>
        <fullName evidence="1">N-acetyltransferase domain-containing protein</fullName>
    </recommendedName>
</protein>
<accession>A0A0P7AB77</accession>
<dbReference type="PROSITE" id="PS51186">
    <property type="entry name" value="GNAT"/>
    <property type="match status" value="1"/>
</dbReference>
<keyword evidence="3" id="KW-1185">Reference proteome</keyword>
<dbReference type="PANTHER" id="PTHR42791">
    <property type="entry name" value="GNAT FAMILY ACETYLTRANSFERASE"/>
    <property type="match status" value="1"/>
</dbReference>
<evidence type="ECO:0000259" key="1">
    <source>
        <dbReference type="PROSITE" id="PS51186"/>
    </source>
</evidence>
<dbReference type="PANTHER" id="PTHR42791:SF2">
    <property type="entry name" value="N-ACETYLTRANSFERASE DOMAIN-CONTAINING PROTEIN"/>
    <property type="match status" value="1"/>
</dbReference>
<dbReference type="SUPFAM" id="SSF55729">
    <property type="entry name" value="Acyl-CoA N-acyltransferases (Nat)"/>
    <property type="match status" value="1"/>
</dbReference>
<sequence length="236" mass="26985">MAYQVLSCTVDDGAGLAKNNMSAFWGNTWWKLLWPDRTIESIIESAAARLPKLMLTERDIRRHQKVVDTASGEIVGYARWILPESRKSDWLEAQTPDVGDEDKKRFEKDFDAADFNYRKDMEVLDDHVHEWRTKYKQGDCIELDYLGVHPNRHRQGVASMLVRSGIETANSLGLDIYLVAMGRGPHDLYRKAGFEMLEEKSLSLKGYGADEVYETFYMVKRVNLGETSAITPTGQE</sequence>
<dbReference type="Proteomes" id="UP000050424">
    <property type="component" value="Unassembled WGS sequence"/>
</dbReference>
<dbReference type="AlphaFoldDB" id="A0A0P7AB77"/>
<dbReference type="InterPro" id="IPR000182">
    <property type="entry name" value="GNAT_dom"/>
</dbReference>
<dbReference type="OrthoDB" id="61113at2759"/>
<evidence type="ECO:0000313" key="3">
    <source>
        <dbReference type="Proteomes" id="UP000050424"/>
    </source>
</evidence>
<reference evidence="2 3" key="1">
    <citation type="submission" date="2015-09" db="EMBL/GenBank/DDBJ databases">
        <title>Draft genome of a European isolate of the apple canker pathogen Neonectria ditissima.</title>
        <authorList>
            <person name="Gomez-Cortecero A."/>
            <person name="Harrison R.J."/>
            <person name="Armitage A.D."/>
        </authorList>
    </citation>
    <scope>NUCLEOTIDE SEQUENCE [LARGE SCALE GENOMIC DNA]</scope>
    <source>
        <strain evidence="2 3">R09/05</strain>
    </source>
</reference>